<gene>
    <name evidence="3" type="ORF">PF006_g27235</name>
</gene>
<evidence type="ECO:0000313" key="4">
    <source>
        <dbReference type="Proteomes" id="UP000440732"/>
    </source>
</evidence>
<sequence length="134" mass="14947">MLPSYSPKGRKRSQQLQLWKRAGLVGGVFILALFLWVQYTILTTNLGGIPAHVGELQGATQQDSQHPDNNEQAHLRGNEHQPQPTAAVGKEEVETDAVNRAAAAGGGQQLELRVVVPWKRCWRTRTSLMWWIPT</sequence>
<evidence type="ECO:0000313" key="3">
    <source>
        <dbReference type="EMBL" id="KAE9080859.1"/>
    </source>
</evidence>
<organism evidence="3 4">
    <name type="scientific">Phytophthora fragariae</name>
    <dbReference type="NCBI Taxonomy" id="53985"/>
    <lineage>
        <taxon>Eukaryota</taxon>
        <taxon>Sar</taxon>
        <taxon>Stramenopiles</taxon>
        <taxon>Oomycota</taxon>
        <taxon>Peronosporomycetes</taxon>
        <taxon>Peronosporales</taxon>
        <taxon>Peronosporaceae</taxon>
        <taxon>Phytophthora</taxon>
    </lineage>
</organism>
<protein>
    <submittedName>
        <fullName evidence="3">Uncharacterized protein</fullName>
    </submittedName>
</protein>
<dbReference type="EMBL" id="QXGA01003651">
    <property type="protein sequence ID" value="KAE9080859.1"/>
    <property type="molecule type" value="Genomic_DNA"/>
</dbReference>
<accession>A0A6A3QPN9</accession>
<evidence type="ECO:0000256" key="1">
    <source>
        <dbReference type="SAM" id="MobiDB-lite"/>
    </source>
</evidence>
<name>A0A6A3QPN9_9STRA</name>
<proteinExistence type="predicted"/>
<evidence type="ECO:0000256" key="2">
    <source>
        <dbReference type="SAM" id="Phobius"/>
    </source>
</evidence>
<keyword evidence="2" id="KW-1133">Transmembrane helix</keyword>
<keyword evidence="2" id="KW-0472">Membrane</keyword>
<keyword evidence="2" id="KW-0812">Transmembrane</keyword>
<feature type="region of interest" description="Disordered" evidence="1">
    <location>
        <begin position="57"/>
        <end position="92"/>
    </location>
</feature>
<feature type="transmembrane region" description="Helical" evidence="2">
    <location>
        <begin position="21"/>
        <end position="39"/>
    </location>
</feature>
<dbReference type="AlphaFoldDB" id="A0A6A3QPN9"/>
<reference evidence="3 4" key="1">
    <citation type="submission" date="2018-08" db="EMBL/GenBank/DDBJ databases">
        <title>Genomic investigation of the strawberry pathogen Phytophthora fragariae indicates pathogenicity is determined by transcriptional variation in three key races.</title>
        <authorList>
            <person name="Adams T.M."/>
            <person name="Armitage A.D."/>
            <person name="Sobczyk M.K."/>
            <person name="Bates H.J."/>
            <person name="Dunwell J.M."/>
            <person name="Nellist C.F."/>
            <person name="Harrison R.J."/>
        </authorList>
    </citation>
    <scope>NUCLEOTIDE SEQUENCE [LARGE SCALE GENOMIC DNA]</scope>
    <source>
        <strain evidence="3 4">NOV-5</strain>
    </source>
</reference>
<feature type="compositionally biased region" description="Basic and acidic residues" evidence="1">
    <location>
        <begin position="65"/>
        <end position="79"/>
    </location>
</feature>
<comment type="caution">
    <text evidence="3">The sequence shown here is derived from an EMBL/GenBank/DDBJ whole genome shotgun (WGS) entry which is preliminary data.</text>
</comment>
<dbReference type="Proteomes" id="UP000440732">
    <property type="component" value="Unassembled WGS sequence"/>
</dbReference>